<protein>
    <submittedName>
        <fullName evidence="1">Uncharacterized protein</fullName>
    </submittedName>
</protein>
<evidence type="ECO:0000313" key="2">
    <source>
        <dbReference type="Proteomes" id="UP000598467"/>
    </source>
</evidence>
<proteinExistence type="predicted"/>
<sequence>MKYVTRYAEDTLSRMFSLPATGQEQDWEVELADDDRTEEFLAGYPEIKDDDELAFGLVWLIVASFDFRIWDRMSDIELDFYDIMENCGFDVTKAYTSEELRLWEEVSALLIERKDFFKEIIEYFSINHVERTAFPSGLLFGQTFHWELDEKS</sequence>
<name>A0A926S5P5_9HYPH</name>
<comment type="caution">
    <text evidence="1">The sequence shown here is derived from an EMBL/GenBank/DDBJ whole genome shotgun (WGS) entry which is preliminary data.</text>
</comment>
<accession>A0A926S5P5</accession>
<organism evidence="1 2">
    <name type="scientific">Roseibium aggregatum</name>
    <dbReference type="NCBI Taxonomy" id="187304"/>
    <lineage>
        <taxon>Bacteria</taxon>
        <taxon>Pseudomonadati</taxon>
        <taxon>Pseudomonadota</taxon>
        <taxon>Alphaproteobacteria</taxon>
        <taxon>Hyphomicrobiales</taxon>
        <taxon>Stappiaceae</taxon>
        <taxon>Roseibium</taxon>
    </lineage>
</organism>
<dbReference type="EMBL" id="JABFCZ010000010">
    <property type="protein sequence ID" value="MBD1546696.1"/>
    <property type="molecule type" value="Genomic_DNA"/>
</dbReference>
<dbReference type="RefSeq" id="WP_190291362.1">
    <property type="nucleotide sequence ID" value="NZ_JABFCZ010000010.1"/>
</dbReference>
<evidence type="ECO:0000313" key="1">
    <source>
        <dbReference type="EMBL" id="MBD1546696.1"/>
    </source>
</evidence>
<dbReference type="AlphaFoldDB" id="A0A926S5P5"/>
<dbReference type="Proteomes" id="UP000598467">
    <property type="component" value="Unassembled WGS sequence"/>
</dbReference>
<reference evidence="1" key="1">
    <citation type="submission" date="2020-05" db="EMBL/GenBank/DDBJ databases">
        <title>Identification of trans-AT polyketide cluster in two marine bacteria, producers of a novel glutaramide-containing polyketide sesbanimide D and analogs.</title>
        <authorList>
            <person name="Kacar D."/>
            <person name="Rodriguez P."/>
            <person name="Canedo L."/>
            <person name="Gonzalez E."/>
            <person name="Galan B."/>
            <person name="De La Calle F."/>
            <person name="Garcia J.L."/>
        </authorList>
    </citation>
    <scope>NUCLEOTIDE SEQUENCE</scope>
    <source>
        <strain evidence="1">PHM038</strain>
    </source>
</reference>
<gene>
    <name evidence="1" type="ORF">HK439_10515</name>
</gene>